<sequence length="90" mass="9930">MNFINKKVLILGLGINQGGVGAARFFASQGAKVKVTDLKQKGDLQVSIDQLKDFPNIEYTLGEHKYEDLDWADLIIRNPALLGLDMGINN</sequence>
<dbReference type="Pfam" id="PF21799">
    <property type="entry name" value="MurD-like_N"/>
    <property type="match status" value="1"/>
</dbReference>
<evidence type="ECO:0008006" key="3">
    <source>
        <dbReference type="Google" id="ProtNLM"/>
    </source>
</evidence>
<comment type="caution">
    <text evidence="1">The sequence shown here is derived from an EMBL/GenBank/DDBJ whole genome shotgun (WGS) entry which is preliminary data.</text>
</comment>
<evidence type="ECO:0000313" key="2">
    <source>
        <dbReference type="Proteomes" id="UP000178659"/>
    </source>
</evidence>
<dbReference type="Gene3D" id="3.40.50.720">
    <property type="entry name" value="NAD(P)-binding Rossmann-like Domain"/>
    <property type="match status" value="1"/>
</dbReference>
<reference evidence="1 2" key="1">
    <citation type="journal article" date="2016" name="Nat. Commun.">
        <title>Thousands of microbial genomes shed light on interconnected biogeochemical processes in an aquifer system.</title>
        <authorList>
            <person name="Anantharaman K."/>
            <person name="Brown C.T."/>
            <person name="Hug L.A."/>
            <person name="Sharon I."/>
            <person name="Castelle C.J."/>
            <person name="Probst A.J."/>
            <person name="Thomas B.C."/>
            <person name="Singh A."/>
            <person name="Wilkins M.J."/>
            <person name="Karaoz U."/>
            <person name="Brodie E.L."/>
            <person name="Williams K.H."/>
            <person name="Hubbard S.S."/>
            <person name="Banfield J.F."/>
        </authorList>
    </citation>
    <scope>NUCLEOTIDE SEQUENCE [LARGE SCALE GENOMIC DNA]</scope>
</reference>
<name>A0A1G1VFB3_9BACT</name>
<dbReference type="Proteomes" id="UP000178659">
    <property type="component" value="Unassembled WGS sequence"/>
</dbReference>
<proteinExistence type="predicted"/>
<accession>A0A1G1VFB3</accession>
<organism evidence="1 2">
    <name type="scientific">Candidatus Blackburnbacteria bacterium RIFCSPLOWO2_01_FULL_40_20</name>
    <dbReference type="NCBI Taxonomy" id="1797519"/>
    <lineage>
        <taxon>Bacteria</taxon>
        <taxon>Candidatus Blackburniibacteriota</taxon>
    </lineage>
</organism>
<gene>
    <name evidence="1" type="ORF">A3A77_04695</name>
</gene>
<dbReference type="EMBL" id="MHCC01000002">
    <property type="protein sequence ID" value="OGY14130.1"/>
    <property type="molecule type" value="Genomic_DNA"/>
</dbReference>
<protein>
    <recommendedName>
        <fullName evidence="3">UDP-N-acetylmuramoyl-L-alanine--D-glutamate ligase</fullName>
    </recommendedName>
</protein>
<dbReference type="SUPFAM" id="SSF51984">
    <property type="entry name" value="MurCD N-terminal domain"/>
    <property type="match status" value="1"/>
</dbReference>
<dbReference type="AlphaFoldDB" id="A0A1G1VFB3"/>
<evidence type="ECO:0000313" key="1">
    <source>
        <dbReference type="EMBL" id="OGY14130.1"/>
    </source>
</evidence>